<feature type="signal peptide" evidence="1">
    <location>
        <begin position="1"/>
        <end position="21"/>
    </location>
</feature>
<dbReference type="Proteomes" id="UP001597375">
    <property type="component" value="Unassembled WGS sequence"/>
</dbReference>
<organism evidence="2 3">
    <name type="scientific">Luteolibacter algae</name>
    <dbReference type="NCBI Taxonomy" id="454151"/>
    <lineage>
        <taxon>Bacteria</taxon>
        <taxon>Pseudomonadati</taxon>
        <taxon>Verrucomicrobiota</taxon>
        <taxon>Verrucomicrobiia</taxon>
        <taxon>Verrucomicrobiales</taxon>
        <taxon>Verrucomicrobiaceae</taxon>
        <taxon>Luteolibacter</taxon>
    </lineage>
</organism>
<keyword evidence="1" id="KW-0732">Signal</keyword>
<dbReference type="RefSeq" id="WP_386820217.1">
    <property type="nucleotide sequence ID" value="NZ_JBHUIT010000017.1"/>
</dbReference>
<evidence type="ECO:0000256" key="1">
    <source>
        <dbReference type="SAM" id="SignalP"/>
    </source>
</evidence>
<feature type="chain" id="PRO_5047109138" evidence="1">
    <location>
        <begin position="22"/>
        <end position="227"/>
    </location>
</feature>
<accession>A0ABW5D922</accession>
<proteinExistence type="predicted"/>
<keyword evidence="3" id="KW-1185">Reference proteome</keyword>
<name>A0ABW5D922_9BACT</name>
<evidence type="ECO:0000313" key="2">
    <source>
        <dbReference type="EMBL" id="MFD2256929.1"/>
    </source>
</evidence>
<gene>
    <name evidence="2" type="ORF">ACFSSA_09595</name>
</gene>
<protein>
    <submittedName>
        <fullName evidence="2">Uncharacterized protein</fullName>
    </submittedName>
</protein>
<dbReference type="EMBL" id="JBHUIT010000017">
    <property type="protein sequence ID" value="MFD2256929.1"/>
    <property type="molecule type" value="Genomic_DNA"/>
</dbReference>
<comment type="caution">
    <text evidence="2">The sequence shown here is derived from an EMBL/GenBank/DDBJ whole genome shotgun (WGS) entry which is preliminary data.</text>
</comment>
<reference evidence="3" key="1">
    <citation type="journal article" date="2019" name="Int. J. Syst. Evol. Microbiol.">
        <title>The Global Catalogue of Microorganisms (GCM) 10K type strain sequencing project: providing services to taxonomists for standard genome sequencing and annotation.</title>
        <authorList>
            <consortium name="The Broad Institute Genomics Platform"/>
            <consortium name="The Broad Institute Genome Sequencing Center for Infectious Disease"/>
            <person name="Wu L."/>
            <person name="Ma J."/>
        </authorList>
    </citation>
    <scope>NUCLEOTIDE SEQUENCE [LARGE SCALE GENOMIC DNA]</scope>
    <source>
        <strain evidence="3">CGMCC 4.7106</strain>
    </source>
</reference>
<evidence type="ECO:0000313" key="3">
    <source>
        <dbReference type="Proteomes" id="UP001597375"/>
    </source>
</evidence>
<sequence>MPRALKILILAIALFTQAAQAEHVIVCGGPALRAWENYRVPDDQHDRWWANFVRASTLRMAELRLAYGKDAALVWLVYKPSYEARGREDGKPYTTWIAEQASKRSATLIWFNSTGDFISKINSRPRGSVETFDYFGHSNKYAFLFDYSADIMAASTAWLHERDLPRLKSSIFSRNAYCKSWGCHTGSSMSGVWKKHLGTSLEGAKGKTVYTEVGHGKMPIGYGGWTR</sequence>